<reference evidence="2 3" key="1">
    <citation type="journal article" date="2021" name="Hortic Res">
        <title>Chromosome-scale assembly of the Dendrobium chrysotoxum genome enhances the understanding of orchid evolution.</title>
        <authorList>
            <person name="Zhang Y."/>
            <person name="Zhang G.Q."/>
            <person name="Zhang D."/>
            <person name="Liu X.D."/>
            <person name="Xu X.Y."/>
            <person name="Sun W.H."/>
            <person name="Yu X."/>
            <person name="Zhu X."/>
            <person name="Wang Z.W."/>
            <person name="Zhao X."/>
            <person name="Zhong W.Y."/>
            <person name="Chen H."/>
            <person name="Yin W.L."/>
            <person name="Huang T."/>
            <person name="Niu S.C."/>
            <person name="Liu Z.J."/>
        </authorList>
    </citation>
    <scope>NUCLEOTIDE SEQUENCE [LARGE SCALE GENOMIC DNA]</scope>
    <source>
        <strain evidence="2">Lindl</strain>
    </source>
</reference>
<evidence type="ECO:0000256" key="1">
    <source>
        <dbReference type="SAM" id="SignalP"/>
    </source>
</evidence>
<evidence type="ECO:0008006" key="4">
    <source>
        <dbReference type="Google" id="ProtNLM"/>
    </source>
</evidence>
<evidence type="ECO:0000313" key="3">
    <source>
        <dbReference type="Proteomes" id="UP000775213"/>
    </source>
</evidence>
<keyword evidence="3" id="KW-1185">Reference proteome</keyword>
<feature type="signal peptide" evidence="1">
    <location>
        <begin position="1"/>
        <end position="17"/>
    </location>
</feature>
<organism evidence="2 3">
    <name type="scientific">Dendrobium chrysotoxum</name>
    <name type="common">Orchid</name>
    <dbReference type="NCBI Taxonomy" id="161865"/>
    <lineage>
        <taxon>Eukaryota</taxon>
        <taxon>Viridiplantae</taxon>
        <taxon>Streptophyta</taxon>
        <taxon>Embryophyta</taxon>
        <taxon>Tracheophyta</taxon>
        <taxon>Spermatophyta</taxon>
        <taxon>Magnoliopsida</taxon>
        <taxon>Liliopsida</taxon>
        <taxon>Asparagales</taxon>
        <taxon>Orchidaceae</taxon>
        <taxon>Epidendroideae</taxon>
        <taxon>Malaxideae</taxon>
        <taxon>Dendrobiinae</taxon>
        <taxon>Dendrobium</taxon>
    </lineage>
</organism>
<comment type="caution">
    <text evidence="2">The sequence shown here is derived from an EMBL/GenBank/DDBJ whole genome shotgun (WGS) entry which is preliminary data.</text>
</comment>
<keyword evidence="1" id="KW-0732">Signal</keyword>
<accession>A0AAV7GRD6</accession>
<dbReference type="Proteomes" id="UP000775213">
    <property type="component" value="Unassembled WGS sequence"/>
</dbReference>
<dbReference type="AlphaFoldDB" id="A0AAV7GRD6"/>
<proteinExistence type="predicted"/>
<sequence>MVLLSLALSLSISLHLPSPFSLSFPSSRTSLIPAEGAAARRLSNLIECFAATDLVDQASETAMDNQ</sequence>
<gene>
    <name evidence="2" type="ORF">IEQ34_013619</name>
</gene>
<feature type="chain" id="PRO_5043350134" description="Secreted protein" evidence="1">
    <location>
        <begin position="18"/>
        <end position="66"/>
    </location>
</feature>
<dbReference type="EMBL" id="JAGFBR010000012">
    <property type="protein sequence ID" value="KAH0458304.1"/>
    <property type="molecule type" value="Genomic_DNA"/>
</dbReference>
<name>A0AAV7GRD6_DENCH</name>
<protein>
    <recommendedName>
        <fullName evidence="4">Secreted protein</fullName>
    </recommendedName>
</protein>
<evidence type="ECO:0000313" key="2">
    <source>
        <dbReference type="EMBL" id="KAH0458304.1"/>
    </source>
</evidence>